<dbReference type="GO" id="GO:0006635">
    <property type="term" value="P:fatty acid beta-oxidation"/>
    <property type="evidence" value="ECO:0007669"/>
    <property type="project" value="TreeGrafter"/>
</dbReference>
<keyword evidence="5" id="KW-1185">Reference proteome</keyword>
<accession>A0A0A8X710</accession>
<evidence type="ECO:0000256" key="3">
    <source>
        <dbReference type="RuleBase" id="RU003707"/>
    </source>
</evidence>
<dbReference type="Gene3D" id="1.10.12.10">
    <property type="entry name" value="Lyase 2-enoyl-coa Hydratase, Chain A, domain 2"/>
    <property type="match status" value="1"/>
</dbReference>
<evidence type="ECO:0000313" key="4">
    <source>
        <dbReference type="EMBL" id="GAM15064.1"/>
    </source>
</evidence>
<dbReference type="Gene3D" id="3.90.226.10">
    <property type="entry name" value="2-enoyl-CoA Hydratase, Chain A, domain 1"/>
    <property type="match status" value="1"/>
</dbReference>
<dbReference type="SUPFAM" id="SSF52096">
    <property type="entry name" value="ClpP/crotonase"/>
    <property type="match status" value="1"/>
</dbReference>
<organism evidence="4 5">
    <name type="scientific">Mesobacillus selenatarsenatis (strain DSM 18680 / JCM 14380 / FERM P-15431 / SF-1)</name>
    <dbReference type="NCBI Taxonomy" id="1321606"/>
    <lineage>
        <taxon>Bacteria</taxon>
        <taxon>Bacillati</taxon>
        <taxon>Bacillota</taxon>
        <taxon>Bacilli</taxon>
        <taxon>Bacillales</taxon>
        <taxon>Bacillaceae</taxon>
        <taxon>Mesobacillus</taxon>
    </lineage>
</organism>
<sequence length="258" mass="28186">MGNIDFQLEGHTAIVTLNRPDAFNAFNYETLGELQQIIEKIRSNREARVVIFTGAGEKAFSVGADLKERRTLSDEDVKRNIYKIGEVFTMVDQLPQPTIAAINGFAFGGGMELALACDFRVAAAGTQMGLTETSLAIIPGAGGTQRLPRLIGQAKALELILTARRLKAEEALEYGLVTAVVKKESLLDECMKFAEMMLANGPVALQQAKYAVKQGMNADLQTGLQIERKAYEVTIPTEDRLEALAAFSEKRKPTFKGN</sequence>
<dbReference type="EMBL" id="BASE01000072">
    <property type="protein sequence ID" value="GAM15064.1"/>
    <property type="molecule type" value="Genomic_DNA"/>
</dbReference>
<dbReference type="CDD" id="cd06558">
    <property type="entry name" value="crotonase-like"/>
    <property type="match status" value="1"/>
</dbReference>
<dbReference type="PANTHER" id="PTHR11941:SF54">
    <property type="entry name" value="ENOYL-COA HYDRATASE, MITOCHONDRIAL"/>
    <property type="match status" value="1"/>
</dbReference>
<dbReference type="InterPro" id="IPR029045">
    <property type="entry name" value="ClpP/crotonase-like_dom_sf"/>
</dbReference>
<dbReference type="PROSITE" id="PS00166">
    <property type="entry name" value="ENOYL_COA_HYDRATASE"/>
    <property type="match status" value="1"/>
</dbReference>
<dbReference type="GO" id="GO:0004300">
    <property type="term" value="F:enoyl-CoA hydratase activity"/>
    <property type="evidence" value="ECO:0007669"/>
    <property type="project" value="UniProtKB-EC"/>
</dbReference>
<dbReference type="InterPro" id="IPR014748">
    <property type="entry name" value="Enoyl-CoA_hydra_C"/>
</dbReference>
<reference evidence="4 5" key="1">
    <citation type="submission" date="2013-06" db="EMBL/GenBank/DDBJ databases">
        <title>Whole genome shotgun sequence of Bacillus selenatarsenatis SF-1.</title>
        <authorList>
            <person name="Kuroda M."/>
            <person name="Sei K."/>
            <person name="Yamashita M."/>
            <person name="Ike M."/>
        </authorList>
    </citation>
    <scope>NUCLEOTIDE SEQUENCE [LARGE SCALE GENOMIC DNA]</scope>
    <source>
        <strain evidence="4 5">SF-1</strain>
    </source>
</reference>
<gene>
    <name evidence="4" type="ORF">SAMD00020551_3220</name>
</gene>
<evidence type="ECO:0000313" key="5">
    <source>
        <dbReference type="Proteomes" id="UP000031014"/>
    </source>
</evidence>
<dbReference type="AlphaFoldDB" id="A0A0A8X710"/>
<comment type="similarity">
    <text evidence="1 3">Belongs to the enoyl-CoA hydratase/isomerase family.</text>
</comment>
<dbReference type="Pfam" id="PF00378">
    <property type="entry name" value="ECH_1"/>
    <property type="match status" value="1"/>
</dbReference>
<dbReference type="STRING" id="1321606.SAMD00020551_3220"/>
<comment type="caution">
    <text evidence="4">The sequence shown here is derived from an EMBL/GenBank/DDBJ whole genome shotgun (WGS) entry which is preliminary data.</text>
</comment>
<evidence type="ECO:0000256" key="1">
    <source>
        <dbReference type="ARBA" id="ARBA00005254"/>
    </source>
</evidence>
<name>A0A0A8X710_MESS1</name>
<keyword evidence="2 4" id="KW-0456">Lyase</keyword>
<dbReference type="EC" id="4.2.1.17" evidence="4"/>
<dbReference type="InterPro" id="IPR001753">
    <property type="entry name" value="Enoyl-CoA_hydra/iso"/>
</dbReference>
<dbReference type="FunFam" id="3.90.226.10:FF:000009">
    <property type="entry name" value="Carnitinyl-CoA dehydratase"/>
    <property type="match status" value="1"/>
</dbReference>
<dbReference type="OrthoDB" id="9775794at2"/>
<dbReference type="InterPro" id="IPR018376">
    <property type="entry name" value="Enoyl-CoA_hyd/isom_CS"/>
</dbReference>
<dbReference type="Proteomes" id="UP000031014">
    <property type="component" value="Unassembled WGS sequence"/>
</dbReference>
<proteinExistence type="inferred from homology"/>
<dbReference type="PANTHER" id="PTHR11941">
    <property type="entry name" value="ENOYL-COA HYDRATASE-RELATED"/>
    <property type="match status" value="1"/>
</dbReference>
<evidence type="ECO:0000256" key="2">
    <source>
        <dbReference type="ARBA" id="ARBA00023239"/>
    </source>
</evidence>
<dbReference type="FunFam" id="1.10.12.10:FF:000001">
    <property type="entry name" value="Probable enoyl-CoA hydratase, mitochondrial"/>
    <property type="match status" value="1"/>
</dbReference>
<protein>
    <submittedName>
        <fullName evidence="4">Enoyl-CoA hydratase</fullName>
        <ecNumber evidence="4">4.2.1.17</ecNumber>
    </submittedName>
</protein>